<name>A0ABM1EVF5_PRICU</name>
<dbReference type="PANTHER" id="PTHR13250:SF1">
    <property type="entry name" value="PROGRAMMED CELL DEATH PROTEIN 10"/>
    <property type="match status" value="1"/>
</dbReference>
<sequence length="207" mass="23471">MTMGDESPVIAMALPGLIQPILDKLGKKDIAAAQTLRVAFSKVEAMHPGFTHDLVTNVLQKADVPINMNENMLRLEGDHSNPEFLVNRGETAFKELNYRAVTLKKILSCIPDEINDRKAFLETIKEIASAIKKLLDAVNNVFIYVQNQQGKQMVETRKREFVKYSKRFSNTLKDYFREGQANAVYHSANCLINQTNIIMTTIKHKCE</sequence>
<evidence type="ECO:0000313" key="8">
    <source>
        <dbReference type="Proteomes" id="UP000695022"/>
    </source>
</evidence>
<evidence type="ECO:0000256" key="3">
    <source>
        <dbReference type="ARBA" id="ARBA00009181"/>
    </source>
</evidence>
<evidence type="ECO:0000256" key="2">
    <source>
        <dbReference type="ARBA" id="ARBA00004496"/>
    </source>
</evidence>
<reference evidence="9" key="1">
    <citation type="submission" date="2025-08" db="UniProtKB">
        <authorList>
            <consortium name="RefSeq"/>
        </authorList>
    </citation>
    <scope>IDENTIFICATION</scope>
</reference>
<evidence type="ECO:0000256" key="4">
    <source>
        <dbReference type="ARBA" id="ARBA00022475"/>
    </source>
</evidence>
<evidence type="ECO:0000256" key="1">
    <source>
        <dbReference type="ARBA" id="ARBA00004202"/>
    </source>
</evidence>
<evidence type="ECO:0000313" key="9">
    <source>
        <dbReference type="RefSeq" id="XP_014676176.1"/>
    </source>
</evidence>
<keyword evidence="6" id="KW-0472">Membrane</keyword>
<protein>
    <submittedName>
        <fullName evidence="9">Programmed cell death protein 10-A-like</fullName>
    </submittedName>
</protein>
<dbReference type="PANTHER" id="PTHR13250">
    <property type="entry name" value="TF-1 CELL APOPTOSIS RELATED PROTEIN-15"/>
    <property type="match status" value="1"/>
</dbReference>
<evidence type="ECO:0000256" key="6">
    <source>
        <dbReference type="ARBA" id="ARBA00023136"/>
    </source>
</evidence>
<dbReference type="Gene3D" id="1.20.120.1950">
    <property type="match status" value="1"/>
</dbReference>
<organism evidence="8 9">
    <name type="scientific">Priapulus caudatus</name>
    <name type="common">Priapulid worm</name>
    <dbReference type="NCBI Taxonomy" id="37621"/>
    <lineage>
        <taxon>Eukaryota</taxon>
        <taxon>Metazoa</taxon>
        <taxon>Ecdysozoa</taxon>
        <taxon>Scalidophora</taxon>
        <taxon>Priapulida</taxon>
        <taxon>Priapulimorpha</taxon>
        <taxon>Priapulimorphida</taxon>
        <taxon>Priapulidae</taxon>
        <taxon>Priapulus</taxon>
    </lineage>
</organism>
<keyword evidence="4" id="KW-1003">Cell membrane</keyword>
<comment type="subcellular location">
    <subcellularLocation>
        <location evidence="1">Cell membrane</location>
        <topology evidence="1">Peripheral membrane protein</topology>
    </subcellularLocation>
    <subcellularLocation>
        <location evidence="2">Cytoplasm</location>
    </subcellularLocation>
</comment>
<evidence type="ECO:0000256" key="5">
    <source>
        <dbReference type="ARBA" id="ARBA00022490"/>
    </source>
</evidence>
<keyword evidence="8" id="KW-1185">Reference proteome</keyword>
<dbReference type="Proteomes" id="UP000695022">
    <property type="component" value="Unplaced"/>
</dbReference>
<proteinExistence type="inferred from homology"/>
<dbReference type="InterPro" id="IPR053750">
    <property type="entry name" value="PDCD10_Homolog"/>
</dbReference>
<keyword evidence="5" id="KW-0963">Cytoplasm</keyword>
<dbReference type="Pfam" id="PF20929">
    <property type="entry name" value="PDCD10_N"/>
    <property type="match status" value="1"/>
</dbReference>
<evidence type="ECO:0000259" key="7">
    <source>
        <dbReference type="Pfam" id="PF20929"/>
    </source>
</evidence>
<gene>
    <name evidence="9" type="primary">LOC106816134</name>
</gene>
<accession>A0ABM1EVF5</accession>
<comment type="similarity">
    <text evidence="3">Belongs to the PDCD10 family.</text>
</comment>
<dbReference type="InterPro" id="IPR048288">
    <property type="entry name" value="PDCD10_N"/>
</dbReference>
<dbReference type="Pfam" id="PF06840">
    <property type="entry name" value="PDC10_C"/>
    <property type="match status" value="1"/>
</dbReference>
<dbReference type="GeneID" id="106816134"/>
<dbReference type="RefSeq" id="XP_014676176.1">
    <property type="nucleotide sequence ID" value="XM_014820690.1"/>
</dbReference>
<feature type="domain" description="Programmed cell death protein 10 dimerisation" evidence="7">
    <location>
        <begin position="7"/>
        <end position="64"/>
    </location>
</feature>
<dbReference type="InterPro" id="IPR009652">
    <property type="entry name" value="PDCD10"/>
</dbReference>